<dbReference type="InterPro" id="IPR001128">
    <property type="entry name" value="Cyt_P450"/>
</dbReference>
<dbReference type="SUPFAM" id="SSF48264">
    <property type="entry name" value="Cytochrome P450"/>
    <property type="match status" value="1"/>
</dbReference>
<keyword evidence="3" id="KW-0479">Metal-binding</keyword>
<dbReference type="Gene3D" id="1.10.630.10">
    <property type="entry name" value="Cytochrome P450"/>
    <property type="match status" value="1"/>
</dbReference>
<dbReference type="GO" id="GO:0004497">
    <property type="term" value="F:monooxygenase activity"/>
    <property type="evidence" value="ECO:0007669"/>
    <property type="project" value="InterPro"/>
</dbReference>
<dbReference type="OrthoDB" id="2789670at2759"/>
<evidence type="ECO:0000256" key="6">
    <source>
        <dbReference type="ARBA" id="ARBA00060657"/>
    </source>
</evidence>
<dbReference type="GO" id="GO:0020037">
    <property type="term" value="F:heme binding"/>
    <property type="evidence" value="ECO:0007669"/>
    <property type="project" value="InterPro"/>
</dbReference>
<evidence type="ECO:0000256" key="7">
    <source>
        <dbReference type="SAM" id="Phobius"/>
    </source>
</evidence>
<keyword evidence="4" id="KW-0408">Iron</keyword>
<protein>
    <submittedName>
        <fullName evidence="8">Allene oxide synthase, chloroplastic</fullName>
    </submittedName>
</protein>
<keyword evidence="7" id="KW-0472">Membrane</keyword>
<dbReference type="GO" id="GO:0016705">
    <property type="term" value="F:oxidoreductase activity, acting on paired donors, with incorporation or reduction of molecular oxygen"/>
    <property type="evidence" value="ECO:0007669"/>
    <property type="project" value="InterPro"/>
</dbReference>
<evidence type="ECO:0000256" key="5">
    <source>
        <dbReference type="ARBA" id="ARBA00023239"/>
    </source>
</evidence>
<dbReference type="GO" id="GO:0019752">
    <property type="term" value="P:carboxylic acid metabolic process"/>
    <property type="evidence" value="ECO:0007669"/>
    <property type="project" value="UniProtKB-ARBA"/>
</dbReference>
<evidence type="ECO:0000256" key="3">
    <source>
        <dbReference type="ARBA" id="ARBA00022723"/>
    </source>
</evidence>
<gene>
    <name evidence="8" type="primary">CYP74A</name>
    <name evidence="8" type="ORF">MA16_Dca028197</name>
</gene>
<reference evidence="8 9" key="2">
    <citation type="journal article" date="2017" name="Nature">
        <title>The Apostasia genome and the evolution of orchids.</title>
        <authorList>
            <person name="Zhang G.Q."/>
            <person name="Liu K.W."/>
            <person name="Li Z."/>
            <person name="Lohaus R."/>
            <person name="Hsiao Y.Y."/>
            <person name="Niu S.C."/>
            <person name="Wang J.Y."/>
            <person name="Lin Y.C."/>
            <person name="Xu Q."/>
            <person name="Chen L.J."/>
            <person name="Yoshida K."/>
            <person name="Fujiwara S."/>
            <person name="Wang Z.W."/>
            <person name="Zhang Y.Q."/>
            <person name="Mitsuda N."/>
            <person name="Wang M."/>
            <person name="Liu G.H."/>
            <person name="Pecoraro L."/>
            <person name="Huang H.X."/>
            <person name="Xiao X.J."/>
            <person name="Lin M."/>
            <person name="Wu X.Y."/>
            <person name="Wu W.L."/>
            <person name="Chen Y.Y."/>
            <person name="Chang S.B."/>
            <person name="Sakamoto S."/>
            <person name="Ohme-Takagi M."/>
            <person name="Yagi M."/>
            <person name="Zeng S.J."/>
            <person name="Shen C.Y."/>
            <person name="Yeh C.M."/>
            <person name="Luo Y.B."/>
            <person name="Tsai W.C."/>
            <person name="Van de Peer Y."/>
            <person name="Liu Z.J."/>
        </authorList>
    </citation>
    <scope>NUCLEOTIDE SEQUENCE [LARGE SCALE GENOMIC DNA]</scope>
    <source>
        <tissue evidence="8">The whole plant</tissue>
    </source>
</reference>
<evidence type="ECO:0000313" key="8">
    <source>
        <dbReference type="EMBL" id="PKU59177.1"/>
    </source>
</evidence>
<dbReference type="InterPro" id="IPR036396">
    <property type="entry name" value="Cyt_P450_sf"/>
</dbReference>
<evidence type="ECO:0000256" key="1">
    <source>
        <dbReference type="ARBA" id="ARBA00010617"/>
    </source>
</evidence>
<dbReference type="PANTHER" id="PTHR24286:SF49">
    <property type="entry name" value="INACTIVE LINOLENATE HYDROPEROXIDE LYASE-RELATED"/>
    <property type="match status" value="1"/>
</dbReference>
<organism evidence="8 9">
    <name type="scientific">Dendrobium catenatum</name>
    <dbReference type="NCBI Taxonomy" id="906689"/>
    <lineage>
        <taxon>Eukaryota</taxon>
        <taxon>Viridiplantae</taxon>
        <taxon>Streptophyta</taxon>
        <taxon>Embryophyta</taxon>
        <taxon>Tracheophyta</taxon>
        <taxon>Spermatophyta</taxon>
        <taxon>Magnoliopsida</taxon>
        <taxon>Liliopsida</taxon>
        <taxon>Asparagales</taxon>
        <taxon>Orchidaceae</taxon>
        <taxon>Epidendroideae</taxon>
        <taxon>Malaxideae</taxon>
        <taxon>Dendrobiinae</taxon>
        <taxon>Dendrobium</taxon>
    </lineage>
</organism>
<evidence type="ECO:0000256" key="4">
    <source>
        <dbReference type="ARBA" id="ARBA00023004"/>
    </source>
</evidence>
<comment type="similarity">
    <text evidence="1">Belongs to the cytochrome P450 family.</text>
</comment>
<comment type="pathway">
    <text evidence="6">Lipid metabolism; oxylipin biosynthesis.</text>
</comment>
<dbReference type="FunFam" id="1.10.630.10:FF:000024">
    <property type="entry name" value="Allene oxide synthase, chloroplastic"/>
    <property type="match status" value="1"/>
</dbReference>
<dbReference type="CDD" id="cd11071">
    <property type="entry name" value="CYP74"/>
    <property type="match status" value="1"/>
</dbReference>
<dbReference type="AlphaFoldDB" id="A0A2I0V6Y8"/>
<accession>A0A2I0V6Y8</accession>
<feature type="transmembrane region" description="Helical" evidence="7">
    <location>
        <begin position="288"/>
        <end position="311"/>
    </location>
</feature>
<name>A0A2I0V6Y8_9ASPA</name>
<keyword evidence="5" id="KW-0456">Lyase</keyword>
<dbReference type="GO" id="GO:0016829">
    <property type="term" value="F:lyase activity"/>
    <property type="evidence" value="ECO:0007669"/>
    <property type="project" value="UniProtKB-KW"/>
</dbReference>
<dbReference type="Pfam" id="PF00067">
    <property type="entry name" value="p450"/>
    <property type="match status" value="1"/>
</dbReference>
<dbReference type="PANTHER" id="PTHR24286">
    <property type="entry name" value="CYTOCHROME P450 26"/>
    <property type="match status" value="1"/>
</dbReference>
<evidence type="ECO:0000313" key="9">
    <source>
        <dbReference type="Proteomes" id="UP000233837"/>
    </source>
</evidence>
<keyword evidence="7" id="KW-1133">Transmembrane helix</keyword>
<dbReference type="Proteomes" id="UP000233837">
    <property type="component" value="Unassembled WGS sequence"/>
</dbReference>
<evidence type="ECO:0000256" key="2">
    <source>
        <dbReference type="ARBA" id="ARBA00022617"/>
    </source>
</evidence>
<dbReference type="GO" id="GO:0005506">
    <property type="term" value="F:iron ion binding"/>
    <property type="evidence" value="ECO:0007669"/>
    <property type="project" value="InterPro"/>
</dbReference>
<proteinExistence type="inferred from homology"/>
<dbReference type="EMBL" id="KZ505571">
    <property type="protein sequence ID" value="PKU59177.1"/>
    <property type="molecule type" value="Genomic_DNA"/>
</dbReference>
<dbReference type="GO" id="GO:0016125">
    <property type="term" value="P:sterol metabolic process"/>
    <property type="evidence" value="ECO:0007669"/>
    <property type="project" value="TreeGrafter"/>
</dbReference>
<keyword evidence="2" id="KW-0349">Heme</keyword>
<keyword evidence="7" id="KW-0812">Transmembrane</keyword>
<keyword evidence="9" id="KW-1185">Reference proteome</keyword>
<sequence length="500" mass="55430">MLSICSSMISSPSPPPPSSAAGTTRSIPGSYGFPLLGPLKDRLDYFWFQGQDKFFRSRMEAHKSPVFRANMPPTFPFFFGIDPRIVAVLDCDSFSSLFDPALVDKRNVLVGSYMPSLSFTGDIRVGVYLDTTEPGHAAVKKFSLDLLRRSSAVWFSSFESNLSRMLSTIESELGQNSSSNFFIPLQKCIFSFLCKSIIGVEPSVSSEVGDGGFVMLDKWLALQLLPTVSAQALPQPFAEIFLHSFPFPFFLVAGDYKKLYNFVAKHGAEVVSIAEEYGLTKDEAIHNILFVLGFNAFGGFTVFLPALITTIGRDKTGLKQRLREEVRSHIKSEKGVVGFEELKGMELVWSTVYEVLRLNPPVPLQFGRAREDFELNSRGARYPVKKGELLCGYQPIVMRDPTVFDRADEFVADRFIGEEGKRLLNYLFWSNGPETGTPSVQNKQCAAKDHVVATACFMLAEIFRRYDDYECGDGMDFTKLEKATATTATVSAAAAPGGVK</sequence>
<reference evidence="8 9" key="1">
    <citation type="journal article" date="2016" name="Sci. Rep.">
        <title>The Dendrobium catenatum Lindl. genome sequence provides insights into polysaccharide synthase, floral development and adaptive evolution.</title>
        <authorList>
            <person name="Zhang G.Q."/>
            <person name="Xu Q."/>
            <person name="Bian C."/>
            <person name="Tsai W.C."/>
            <person name="Yeh C.M."/>
            <person name="Liu K.W."/>
            <person name="Yoshida K."/>
            <person name="Zhang L.S."/>
            <person name="Chang S.B."/>
            <person name="Chen F."/>
            <person name="Shi Y."/>
            <person name="Su Y.Y."/>
            <person name="Zhang Y.Q."/>
            <person name="Chen L.J."/>
            <person name="Yin Y."/>
            <person name="Lin M."/>
            <person name="Huang H."/>
            <person name="Deng H."/>
            <person name="Wang Z.W."/>
            <person name="Zhu S.L."/>
            <person name="Zhao X."/>
            <person name="Deng C."/>
            <person name="Niu S.C."/>
            <person name="Huang J."/>
            <person name="Wang M."/>
            <person name="Liu G.H."/>
            <person name="Yang H.J."/>
            <person name="Xiao X.J."/>
            <person name="Hsiao Y.Y."/>
            <person name="Wu W.L."/>
            <person name="Chen Y.Y."/>
            <person name="Mitsuda N."/>
            <person name="Ohme-Takagi M."/>
            <person name="Luo Y.B."/>
            <person name="Van de Peer Y."/>
            <person name="Liu Z.J."/>
        </authorList>
    </citation>
    <scope>NUCLEOTIDE SEQUENCE [LARGE SCALE GENOMIC DNA]</scope>
    <source>
        <tissue evidence="8">The whole plant</tissue>
    </source>
</reference>